<evidence type="ECO:0000313" key="3">
    <source>
        <dbReference type="Proteomes" id="UP000263012"/>
    </source>
</evidence>
<gene>
    <name evidence="2" type="ORF">AArcSl_2234</name>
</gene>
<accession>A0A343TL86</accession>
<dbReference type="KEGG" id="hdf:AArcSl_2234"/>
<protein>
    <submittedName>
        <fullName evidence="2">Uncharacterized protein</fullName>
    </submittedName>
</protein>
<evidence type="ECO:0000256" key="1">
    <source>
        <dbReference type="SAM" id="MobiDB-lite"/>
    </source>
</evidence>
<feature type="region of interest" description="Disordered" evidence="1">
    <location>
        <begin position="89"/>
        <end position="186"/>
    </location>
</feature>
<name>A0A343TL86_9EURY</name>
<dbReference type="AlphaFoldDB" id="A0A343TL86"/>
<dbReference type="Proteomes" id="UP000263012">
    <property type="component" value="Chromosome"/>
</dbReference>
<keyword evidence="3" id="KW-1185">Reference proteome</keyword>
<dbReference type="EMBL" id="CP025066">
    <property type="protein sequence ID" value="AUX09858.1"/>
    <property type="molecule type" value="Genomic_DNA"/>
</dbReference>
<reference evidence="3" key="1">
    <citation type="submission" date="2017-11" db="EMBL/GenBank/DDBJ databases">
        <title>Phenotypic and genomic properties of facultatively anaerobic sulfur-reducing natronoarchaea from hypersaline soda lakes.</title>
        <authorList>
            <person name="Sorokin D.Y."/>
            <person name="Kublanov I.V."/>
            <person name="Roman P."/>
            <person name="Sinninghe Damste J.S."/>
            <person name="Golyshin P.N."/>
            <person name="Rojo D."/>
            <person name="Ciordia S."/>
            <person name="Mena M.D.C."/>
            <person name="Ferrer M."/>
            <person name="Messina E."/>
            <person name="Smedile F."/>
            <person name="La Spada G."/>
            <person name="La Cono V."/>
            <person name="Yakimov M.M."/>
        </authorList>
    </citation>
    <scope>NUCLEOTIDE SEQUENCE [LARGE SCALE GENOMIC DNA]</scope>
    <source>
        <strain evidence="3">AArc-Sl</strain>
    </source>
</reference>
<organism evidence="2 3">
    <name type="scientific">Halalkaliarchaeum desulfuricum</name>
    <dbReference type="NCBI Taxonomy" id="2055893"/>
    <lineage>
        <taxon>Archaea</taxon>
        <taxon>Methanobacteriati</taxon>
        <taxon>Methanobacteriota</taxon>
        <taxon>Stenosarchaea group</taxon>
        <taxon>Halobacteria</taxon>
        <taxon>Halobacteriales</taxon>
        <taxon>Haloferacaceae</taxon>
        <taxon>Halalkaliarchaeum</taxon>
    </lineage>
</organism>
<proteinExistence type="predicted"/>
<feature type="compositionally biased region" description="Polar residues" evidence="1">
    <location>
        <begin position="138"/>
        <end position="182"/>
    </location>
</feature>
<feature type="compositionally biased region" description="Acidic residues" evidence="1">
    <location>
        <begin position="106"/>
        <end position="116"/>
    </location>
</feature>
<evidence type="ECO:0000313" key="2">
    <source>
        <dbReference type="EMBL" id="AUX09858.1"/>
    </source>
</evidence>
<feature type="compositionally biased region" description="Polar residues" evidence="1">
    <location>
        <begin position="92"/>
        <end position="105"/>
    </location>
</feature>
<sequence>MNGYTIGVNVHASNGQTHSYENTNKVQLEETRLEHITDEISFSKQIILLKAYNNPEASYTKIHELIRDERIDYSNSVVRRTIKKYVEKAPSWSDSNDAQRSGPSESTEESVEPDWVDFDKVDPTPLSASPYDDPVSEPVQNEGSATGETTSESAAPKQSSRITDGSNQVTPDDHSLQNSTEAGPNFPYDVEAVPDCWSPTATKIIAAYEALGDKTRAEVHEILTQEHGMEISKSLVYKVLYGWEKQNLDDLTAKEQRAIKAIVNKDDNETLADIANRLDCNKGWLTFLKYIYPHILVAEGGHVSEMRNELNLSNAPFDIDTTLDADSWTKTQRTIISAHEAIDHSTDRELQNKLTAIGIHISRSTIRQTLSEYIGIDRRSNRLKAKEKTYEDLNDRQQDAVDILANAPPAANITKLSDTVPETRGYLYDINDRFHHVIENQREENPDTDTSSHEKQHITS</sequence>